<dbReference type="Gene3D" id="3.10.20.310">
    <property type="entry name" value="membrane protein fhac"/>
    <property type="match status" value="3"/>
</dbReference>
<feature type="chain" id="PRO_5020461419" description="Translocation and assembly module subunit TamA" evidence="11">
    <location>
        <begin position="21"/>
        <end position="580"/>
    </location>
</feature>
<dbReference type="Proteomes" id="UP000019091">
    <property type="component" value="Chromosome"/>
</dbReference>
<organism evidence="15 16">
    <name type="scientific">Bibersteinia trehalosi USDA-ARS-USMARC-188</name>
    <dbReference type="NCBI Taxonomy" id="1263829"/>
    <lineage>
        <taxon>Bacteria</taxon>
        <taxon>Pseudomonadati</taxon>
        <taxon>Pseudomonadota</taxon>
        <taxon>Gammaproteobacteria</taxon>
        <taxon>Pasteurellales</taxon>
        <taxon>Pasteurellaceae</taxon>
        <taxon>Bibersteinia</taxon>
    </lineage>
</organism>
<keyword evidence="4" id="KW-1134">Transmembrane beta strand</keyword>
<dbReference type="Pfam" id="PF01103">
    <property type="entry name" value="Omp85"/>
    <property type="match status" value="1"/>
</dbReference>
<feature type="signal peptide" evidence="11">
    <location>
        <begin position="1"/>
        <end position="20"/>
    </location>
</feature>
<evidence type="ECO:0000256" key="5">
    <source>
        <dbReference type="ARBA" id="ARBA00022692"/>
    </source>
</evidence>
<accession>A0A4V7IA90</accession>
<evidence type="ECO:0000256" key="11">
    <source>
        <dbReference type="SAM" id="SignalP"/>
    </source>
</evidence>
<comment type="subcellular location">
    <subcellularLocation>
        <location evidence="1">Cell outer membrane</location>
    </subcellularLocation>
</comment>
<proteinExistence type="inferred from homology"/>
<evidence type="ECO:0000256" key="7">
    <source>
        <dbReference type="ARBA" id="ARBA00023136"/>
    </source>
</evidence>
<evidence type="ECO:0000256" key="4">
    <source>
        <dbReference type="ARBA" id="ARBA00022452"/>
    </source>
</evidence>
<dbReference type="Pfam" id="PF07244">
    <property type="entry name" value="POTRA"/>
    <property type="match status" value="1"/>
</dbReference>
<evidence type="ECO:0000256" key="3">
    <source>
        <dbReference type="ARBA" id="ARBA00015419"/>
    </source>
</evidence>
<keyword evidence="6 11" id="KW-0732">Signal</keyword>
<evidence type="ECO:0000256" key="2">
    <source>
        <dbReference type="ARBA" id="ARBA00010248"/>
    </source>
</evidence>
<evidence type="ECO:0000256" key="8">
    <source>
        <dbReference type="ARBA" id="ARBA00023237"/>
    </source>
</evidence>
<dbReference type="EMBL" id="CP006954">
    <property type="protein sequence ID" value="AHG81879.1"/>
    <property type="molecule type" value="Genomic_DNA"/>
</dbReference>
<comment type="similarity">
    <text evidence="2">Belongs to the TamA family.</text>
</comment>
<feature type="domain" description="TamA POTRA" evidence="14">
    <location>
        <begin position="28"/>
        <end position="101"/>
    </location>
</feature>
<dbReference type="GO" id="GO:0009279">
    <property type="term" value="C:cell outer membrane"/>
    <property type="evidence" value="ECO:0007669"/>
    <property type="project" value="UniProtKB-SubCell"/>
</dbReference>
<dbReference type="Pfam" id="PF17243">
    <property type="entry name" value="POTRA_TamA_1"/>
    <property type="match status" value="1"/>
</dbReference>
<keyword evidence="5" id="KW-0812">Transmembrane</keyword>
<dbReference type="InterPro" id="IPR010827">
    <property type="entry name" value="BamA/TamA_POTRA"/>
</dbReference>
<dbReference type="InterPro" id="IPR000184">
    <property type="entry name" value="Bac_surfAg_D15"/>
</dbReference>
<evidence type="ECO:0000256" key="6">
    <source>
        <dbReference type="ARBA" id="ARBA00022729"/>
    </source>
</evidence>
<keyword evidence="7" id="KW-0472">Membrane</keyword>
<name>A0A4V7IA90_BIBTR</name>
<reference evidence="15 16" key="1">
    <citation type="journal article" date="2014" name="Genome Announc.">
        <title>Complete Closed Genome Sequences of Three Bibersteinia trehalosi Nasopharyngeal Isolates from Cattle with Shipping Fever.</title>
        <authorList>
            <person name="Harhay G.P."/>
            <person name="McVey D.S."/>
            <person name="Koren S."/>
            <person name="Phillippy A.M."/>
            <person name="Bono J."/>
            <person name="Harhay D.M."/>
            <person name="Clawson M.L."/>
            <person name="Heaton M.P."/>
            <person name="Chitko-McKown C.G."/>
            <person name="Korlach J."/>
            <person name="Smith T.P."/>
        </authorList>
    </citation>
    <scope>NUCLEOTIDE SEQUENCE [LARGE SCALE GENOMIC DNA]</scope>
    <source>
        <strain evidence="15 16">USDA-ARS-USMARC-188</strain>
    </source>
</reference>
<dbReference type="KEGG" id="btre:F542_11610"/>
<evidence type="ECO:0000313" key="16">
    <source>
        <dbReference type="Proteomes" id="UP000019091"/>
    </source>
</evidence>
<keyword evidence="8" id="KW-0998">Cell outer membrane</keyword>
<protein>
    <recommendedName>
        <fullName evidence="3">Translocation and assembly module subunit TamA</fullName>
    </recommendedName>
    <alternativeName>
        <fullName evidence="9">Autotransporter assembly factor TamA</fullName>
    </alternativeName>
</protein>
<gene>
    <name evidence="15" type="ORF">F542_11610</name>
</gene>
<dbReference type="GO" id="GO:0097347">
    <property type="term" value="C:TAM protein secretion complex"/>
    <property type="evidence" value="ECO:0007669"/>
    <property type="project" value="TreeGrafter"/>
</dbReference>
<sequence>MMKTKLHFFTLLLLSSVSVAEQTVLLKMEGLDKGSELYNNVRIYLSQVSNDEADGSERYQERVQQTVDKALRALGYYNTQYHFSLTPRPRPQKDLLHLFITLDKQPVLVDETDIQVQGELAQDEDFQKLLLTETASKGDVLNHEVYDDFKSSVEKLAQSKGYLDANWRYHRLEVYPRDHSADWRLGYDSGERYRYGEITFTNSQIREDYLRNILRIQSSDHYHLNDLTKLSSEFSSSGWFSSVLIEPEIQEQRKTVDLNILLQPRKKNEMEIGVGYASDVGPRLQLNWKKPWINSRGHSLETNTYISKPEQTFEFGYNIPVKAHPLQYYYQFSGGLEHEDQNDTKTTAAHLGFQRFWNHETGWAFSLGLKARFDSFEQGSDKFRTLLLYPTASINRTRTDGNRFPLWGDSQKLTVNVGSKIWGSDVNFYSVKASSAWLRTFADKHRVYLRAEIGYLEADEFPRIPPSLRYFAGGDLSVRGFGYKTISPVDLEGNLIGGSHLFTATAEYQYQVYPNWWGALFYDTGMAAKSYSGKNLHAGAGAGVRWASPIGTIKFDIATPVRSPSNDKGVKFYIGIGSEL</sequence>
<evidence type="ECO:0000256" key="9">
    <source>
        <dbReference type="ARBA" id="ARBA00033063"/>
    </source>
</evidence>
<evidence type="ECO:0000259" key="14">
    <source>
        <dbReference type="Pfam" id="PF17243"/>
    </source>
</evidence>
<dbReference type="InterPro" id="IPR039910">
    <property type="entry name" value="D15-like"/>
</dbReference>
<dbReference type="GO" id="GO:0009306">
    <property type="term" value="P:protein secretion"/>
    <property type="evidence" value="ECO:0007669"/>
    <property type="project" value="TreeGrafter"/>
</dbReference>
<dbReference type="PANTHER" id="PTHR12815:SF47">
    <property type="entry name" value="TRANSLOCATION AND ASSEMBLY MODULE SUBUNIT TAMA"/>
    <property type="match status" value="1"/>
</dbReference>
<evidence type="ECO:0000313" key="15">
    <source>
        <dbReference type="EMBL" id="AHG81879.1"/>
    </source>
</evidence>
<evidence type="ECO:0000259" key="12">
    <source>
        <dbReference type="Pfam" id="PF01103"/>
    </source>
</evidence>
<evidence type="ECO:0000256" key="1">
    <source>
        <dbReference type="ARBA" id="ARBA00004442"/>
    </source>
</evidence>
<dbReference type="PANTHER" id="PTHR12815">
    <property type="entry name" value="SORTING AND ASSEMBLY MACHINERY SAMM50 PROTEIN FAMILY MEMBER"/>
    <property type="match status" value="1"/>
</dbReference>
<feature type="domain" description="POTRA" evidence="13">
    <location>
        <begin position="193"/>
        <end position="263"/>
    </location>
</feature>
<evidence type="ECO:0000259" key="13">
    <source>
        <dbReference type="Pfam" id="PF07244"/>
    </source>
</evidence>
<comment type="subunit">
    <text evidence="10">Interacts with TamB to form the translocation and assembly module (TAM).</text>
</comment>
<dbReference type="AlphaFoldDB" id="A0A4V7IA90"/>
<feature type="domain" description="Bacterial surface antigen (D15)" evidence="12">
    <location>
        <begin position="271"/>
        <end position="578"/>
    </location>
</feature>
<evidence type="ECO:0000256" key="10">
    <source>
        <dbReference type="ARBA" id="ARBA00093548"/>
    </source>
</evidence>
<dbReference type="InterPro" id="IPR035243">
    <property type="entry name" value="TamA_POTRA_Dom_1"/>
</dbReference>
<dbReference type="Gene3D" id="2.40.160.50">
    <property type="entry name" value="membrane protein fhac: a member of the omp85/tpsb transporter family"/>
    <property type="match status" value="1"/>
</dbReference>